<dbReference type="InterPro" id="IPR010611">
    <property type="entry name" value="3D_dom"/>
</dbReference>
<dbReference type="EMBL" id="MT144288">
    <property type="protein sequence ID" value="QJA51785.1"/>
    <property type="molecule type" value="Genomic_DNA"/>
</dbReference>
<name>A0A6H1ZWY6_9ZZZZ</name>
<dbReference type="GO" id="GO:0004553">
    <property type="term" value="F:hydrolase activity, hydrolyzing O-glycosyl compounds"/>
    <property type="evidence" value="ECO:0007669"/>
    <property type="project" value="InterPro"/>
</dbReference>
<gene>
    <name evidence="3" type="ORF">TM448A02298_0009</name>
    <name evidence="4" type="ORF">TM448B01025_0027</name>
</gene>
<evidence type="ECO:0000313" key="3">
    <source>
        <dbReference type="EMBL" id="QJA51785.1"/>
    </source>
</evidence>
<dbReference type="CDD" id="cd14667">
    <property type="entry name" value="3D_containing_proteins"/>
    <property type="match status" value="1"/>
</dbReference>
<sequence length="132" mass="14777">MKKLIIIIKIIIFITLFYLIFIAPEVGAEVQGKYFIMVATGYCPCELCCEKWADGLTYTGDKAGRGCIAIDPKAGILKMGQRLYIENYGYGIANDIGGAIKGWEVDLCFNTHQRALEWGRKLVKVYVIEGDK</sequence>
<dbReference type="InterPro" id="IPR059180">
    <property type="entry name" value="3D_YorM"/>
</dbReference>
<evidence type="ECO:0000256" key="1">
    <source>
        <dbReference type="ARBA" id="ARBA00022729"/>
    </source>
</evidence>
<dbReference type="AlphaFoldDB" id="A0A6H1ZWY6"/>
<dbReference type="PANTHER" id="PTHR39160">
    <property type="entry name" value="CELL WALL-BINDING PROTEIN YOCH"/>
    <property type="match status" value="1"/>
</dbReference>
<organism evidence="3">
    <name type="scientific">viral metagenome</name>
    <dbReference type="NCBI Taxonomy" id="1070528"/>
    <lineage>
        <taxon>unclassified sequences</taxon>
        <taxon>metagenomes</taxon>
        <taxon>organismal metagenomes</taxon>
    </lineage>
</organism>
<dbReference type="GO" id="GO:0019867">
    <property type="term" value="C:outer membrane"/>
    <property type="evidence" value="ECO:0007669"/>
    <property type="project" value="InterPro"/>
</dbReference>
<evidence type="ECO:0000313" key="4">
    <source>
        <dbReference type="EMBL" id="QJH97493.1"/>
    </source>
</evidence>
<reference evidence="3" key="1">
    <citation type="submission" date="2020-03" db="EMBL/GenBank/DDBJ databases">
        <title>The deep terrestrial virosphere.</title>
        <authorList>
            <person name="Holmfeldt K."/>
            <person name="Nilsson E."/>
            <person name="Simone D."/>
            <person name="Lopez-Fernandez M."/>
            <person name="Wu X."/>
            <person name="de Brujin I."/>
            <person name="Lundin D."/>
            <person name="Andersson A."/>
            <person name="Bertilsson S."/>
            <person name="Dopson M."/>
        </authorList>
    </citation>
    <scope>NUCLEOTIDE SEQUENCE</scope>
    <source>
        <strain evidence="3">TM448A02298</strain>
        <strain evidence="4">TM448B01025</strain>
    </source>
</reference>
<dbReference type="InterPro" id="IPR051933">
    <property type="entry name" value="Resuscitation_pf_RpfB"/>
</dbReference>
<feature type="domain" description="3D" evidence="2">
    <location>
        <begin position="67"/>
        <end position="128"/>
    </location>
</feature>
<keyword evidence="1" id="KW-0732">Signal</keyword>
<protein>
    <recommendedName>
        <fullName evidence="2">3D domain-containing protein</fullName>
    </recommendedName>
</protein>
<dbReference type="Pfam" id="PF06725">
    <property type="entry name" value="3D"/>
    <property type="match status" value="1"/>
</dbReference>
<dbReference type="GO" id="GO:0009254">
    <property type="term" value="P:peptidoglycan turnover"/>
    <property type="evidence" value="ECO:0007669"/>
    <property type="project" value="InterPro"/>
</dbReference>
<dbReference type="EMBL" id="MT144688">
    <property type="protein sequence ID" value="QJH97493.1"/>
    <property type="molecule type" value="Genomic_DNA"/>
</dbReference>
<accession>A0A6H1ZWY6</accession>
<proteinExistence type="predicted"/>
<dbReference type="PANTHER" id="PTHR39160:SF4">
    <property type="entry name" value="RESUSCITATION-PROMOTING FACTOR RPFB"/>
    <property type="match status" value="1"/>
</dbReference>
<evidence type="ECO:0000259" key="2">
    <source>
        <dbReference type="Pfam" id="PF06725"/>
    </source>
</evidence>